<proteinExistence type="predicted"/>
<name>A0ABQ2TJY6_STREZ</name>
<accession>A0ABQ2TJY6</accession>
<evidence type="ECO:0000313" key="1">
    <source>
        <dbReference type="EMBL" id="GGS74232.1"/>
    </source>
</evidence>
<dbReference type="EMBL" id="BMTX01000031">
    <property type="protein sequence ID" value="GGS74232.1"/>
    <property type="molecule type" value="Genomic_DNA"/>
</dbReference>
<keyword evidence="2" id="KW-1185">Reference proteome</keyword>
<reference evidence="2" key="1">
    <citation type="journal article" date="2019" name="Int. J. Syst. Evol. Microbiol.">
        <title>The Global Catalogue of Microorganisms (GCM) 10K type strain sequencing project: providing services to taxonomists for standard genome sequencing and annotation.</title>
        <authorList>
            <consortium name="The Broad Institute Genomics Platform"/>
            <consortium name="The Broad Institute Genome Sequencing Center for Infectious Disease"/>
            <person name="Wu L."/>
            <person name="Ma J."/>
        </authorList>
    </citation>
    <scope>NUCLEOTIDE SEQUENCE [LARGE SCALE GENOMIC DNA]</scope>
    <source>
        <strain evidence="2">JCM 4416</strain>
    </source>
</reference>
<organism evidence="1 2">
    <name type="scientific">Streptomyces pseudogriseolus</name>
    <name type="common">Streptomyces gancidicus</name>
    <name type="synonym">Streptomyces rubiginosus</name>
    <dbReference type="NCBI Taxonomy" id="36817"/>
    <lineage>
        <taxon>Bacteria</taxon>
        <taxon>Bacillati</taxon>
        <taxon>Actinomycetota</taxon>
        <taxon>Actinomycetes</taxon>
        <taxon>Kitasatosporales</taxon>
        <taxon>Streptomycetaceae</taxon>
        <taxon>Streptomyces</taxon>
        <taxon>Streptomyces pseudogriseolus group</taxon>
    </lineage>
</organism>
<evidence type="ECO:0000313" key="2">
    <source>
        <dbReference type="Proteomes" id="UP000597853"/>
    </source>
</evidence>
<comment type="caution">
    <text evidence="1">The sequence shown here is derived from an EMBL/GenBank/DDBJ whole genome shotgun (WGS) entry which is preliminary data.</text>
</comment>
<dbReference type="Proteomes" id="UP000597853">
    <property type="component" value="Unassembled WGS sequence"/>
</dbReference>
<sequence length="61" mass="6837">MEHPRVGGEDRACATSSRWLSGTLPRWREGYGLSAQSFHPKISGERLYANSLERPMSDMGL</sequence>
<protein>
    <submittedName>
        <fullName evidence="1">Uncharacterized protein</fullName>
    </submittedName>
</protein>
<gene>
    <name evidence="1" type="ORF">GCM10010285_61260</name>
</gene>